<evidence type="ECO:0000256" key="5">
    <source>
        <dbReference type="ARBA" id="ARBA00022989"/>
    </source>
</evidence>
<accession>A0A1V0B0Y4</accession>
<keyword evidence="4 7" id="KW-0812">Transmembrane</keyword>
<comment type="similarity">
    <text evidence="2 7">Belongs to the ExbD/TolR family.</text>
</comment>
<evidence type="ECO:0000256" key="3">
    <source>
        <dbReference type="ARBA" id="ARBA00022475"/>
    </source>
</evidence>
<dbReference type="AlphaFoldDB" id="A0A1V0B0Y4"/>
<keyword evidence="6 8" id="KW-0472">Membrane</keyword>
<dbReference type="Pfam" id="PF02472">
    <property type="entry name" value="ExbD"/>
    <property type="match status" value="1"/>
</dbReference>
<dbReference type="GO" id="GO:0005886">
    <property type="term" value="C:plasma membrane"/>
    <property type="evidence" value="ECO:0007669"/>
    <property type="project" value="UniProtKB-SubCell"/>
</dbReference>
<reference evidence="9 10" key="1">
    <citation type="submission" date="2017-03" db="EMBL/GenBank/DDBJ databases">
        <title>Complete genome sequence of the novel DNRA strain Pseudomonas sp. S-6-2 isolated from Chinese polluted river sediment. Journal of Biotechnology.</title>
        <authorList>
            <person name="Li J."/>
            <person name="Xiang F."/>
            <person name="Wang L."/>
            <person name="Xi L."/>
            <person name="Liu J."/>
        </authorList>
    </citation>
    <scope>NUCLEOTIDE SEQUENCE [LARGE SCALE GENOMIC DNA]</scope>
    <source>
        <strain evidence="9 10">S-6-2</strain>
    </source>
</reference>
<dbReference type="EMBL" id="CP020100">
    <property type="protein sequence ID" value="AQZ93589.1"/>
    <property type="molecule type" value="Genomic_DNA"/>
</dbReference>
<proteinExistence type="inferred from homology"/>
<dbReference type="GO" id="GO:0015031">
    <property type="term" value="P:protein transport"/>
    <property type="evidence" value="ECO:0007669"/>
    <property type="project" value="UniProtKB-KW"/>
</dbReference>
<dbReference type="GO" id="GO:0022857">
    <property type="term" value="F:transmembrane transporter activity"/>
    <property type="evidence" value="ECO:0007669"/>
    <property type="project" value="InterPro"/>
</dbReference>
<comment type="subcellular location">
    <subcellularLocation>
        <location evidence="1">Cell membrane</location>
        <topology evidence="1">Single-pass membrane protein</topology>
    </subcellularLocation>
    <subcellularLocation>
        <location evidence="7">Cell membrane</location>
        <topology evidence="7">Single-pass type II membrane protein</topology>
    </subcellularLocation>
</comment>
<gene>
    <name evidence="9" type="ORF">BVH74_01905</name>
</gene>
<keyword evidence="7" id="KW-0653">Protein transport</keyword>
<evidence type="ECO:0000256" key="4">
    <source>
        <dbReference type="ARBA" id="ARBA00022692"/>
    </source>
</evidence>
<dbReference type="KEGG" id="ppha:BVH74_01905"/>
<evidence type="ECO:0000313" key="9">
    <source>
        <dbReference type="EMBL" id="AQZ93589.1"/>
    </source>
</evidence>
<protein>
    <recommendedName>
        <fullName evidence="11">Biopolymer transporter ExbD</fullName>
    </recommendedName>
</protein>
<evidence type="ECO:0000256" key="2">
    <source>
        <dbReference type="ARBA" id="ARBA00005811"/>
    </source>
</evidence>
<dbReference type="InterPro" id="IPR003400">
    <property type="entry name" value="ExbD"/>
</dbReference>
<keyword evidence="5 8" id="KW-1133">Transmembrane helix</keyword>
<sequence>MIRLPEPPAQSSLLADLTPLLDVIFIVLVFFLLTAQAPLLQVPLQLPDSQDASPAAADSAQRQQLALFADGAWQLAEQRYPDWPSLREAPALQTLEALDIAVERSAMADDLLRLLAWLSAQGITDTRLLMESADE</sequence>
<dbReference type="Proteomes" id="UP000243488">
    <property type="component" value="Chromosome"/>
</dbReference>
<feature type="transmembrane region" description="Helical" evidence="8">
    <location>
        <begin position="20"/>
        <end position="40"/>
    </location>
</feature>
<evidence type="ECO:0000256" key="7">
    <source>
        <dbReference type="RuleBase" id="RU003879"/>
    </source>
</evidence>
<keyword evidence="3" id="KW-1003">Cell membrane</keyword>
<evidence type="ECO:0000313" key="10">
    <source>
        <dbReference type="Proteomes" id="UP000243488"/>
    </source>
</evidence>
<organism evidence="9 10">
    <name type="scientific">Halopseudomonas phragmitis</name>
    <dbReference type="NCBI Taxonomy" id="1931241"/>
    <lineage>
        <taxon>Bacteria</taxon>
        <taxon>Pseudomonadati</taxon>
        <taxon>Pseudomonadota</taxon>
        <taxon>Gammaproteobacteria</taxon>
        <taxon>Pseudomonadales</taxon>
        <taxon>Pseudomonadaceae</taxon>
        <taxon>Halopseudomonas</taxon>
    </lineage>
</organism>
<evidence type="ECO:0008006" key="11">
    <source>
        <dbReference type="Google" id="ProtNLM"/>
    </source>
</evidence>
<evidence type="ECO:0000256" key="1">
    <source>
        <dbReference type="ARBA" id="ARBA00004162"/>
    </source>
</evidence>
<dbReference type="STRING" id="1931241.BVH74_01905"/>
<dbReference type="RefSeq" id="WP_080048447.1">
    <property type="nucleotide sequence ID" value="NZ_CP020100.1"/>
</dbReference>
<evidence type="ECO:0000256" key="6">
    <source>
        <dbReference type="ARBA" id="ARBA00023136"/>
    </source>
</evidence>
<keyword evidence="10" id="KW-1185">Reference proteome</keyword>
<name>A0A1V0B0Y4_9GAMM</name>
<keyword evidence="7" id="KW-0813">Transport</keyword>
<evidence type="ECO:0000256" key="8">
    <source>
        <dbReference type="SAM" id="Phobius"/>
    </source>
</evidence>